<feature type="active site" description="Proton donor/acceptor" evidence="7">
    <location>
        <position position="74"/>
    </location>
</feature>
<evidence type="ECO:0000256" key="2">
    <source>
        <dbReference type="ARBA" id="ARBA00013090"/>
    </source>
</evidence>
<keyword evidence="4 7" id="KW-0573">Peptidoglycan synthesis</keyword>
<protein>
    <recommendedName>
        <fullName evidence="2 7">Glutamate racemase</fullName>
        <ecNumber evidence="2 7">5.1.1.3</ecNumber>
    </recommendedName>
</protein>
<keyword evidence="3 7" id="KW-0133">Cell shape</keyword>
<dbReference type="InterPro" id="IPR004391">
    <property type="entry name" value="Glu_race"/>
</dbReference>
<comment type="function">
    <text evidence="7">Provides the (R)-glutamate required for cell wall biosynthesis.</text>
</comment>
<feature type="binding site" evidence="7">
    <location>
        <begin position="11"/>
        <end position="12"/>
    </location>
    <ligand>
        <name>substrate</name>
    </ligand>
</feature>
<evidence type="ECO:0000313" key="8">
    <source>
        <dbReference type="EMBL" id="OAN43068.1"/>
    </source>
</evidence>
<evidence type="ECO:0000256" key="7">
    <source>
        <dbReference type="HAMAP-Rule" id="MF_00258"/>
    </source>
</evidence>
<evidence type="ECO:0000256" key="4">
    <source>
        <dbReference type="ARBA" id="ARBA00022984"/>
    </source>
</evidence>
<comment type="similarity">
    <text evidence="7">Belongs to the aspartate/glutamate racemases family.</text>
</comment>
<keyword evidence="9" id="KW-1185">Reference proteome</keyword>
<comment type="caution">
    <text evidence="8">The sequence shown here is derived from an EMBL/GenBank/DDBJ whole genome shotgun (WGS) entry which is preliminary data.</text>
</comment>
<sequence>MPKHYPVGIFDSGIGGLTVAAAIRRAMPAEKLLYLADLARQPYGPKSPRTVTRYAVQAAEFLVGRGVKALVVACNTASAVALEAIAERFPELPLLGVVEAGAAGAVAASASGRIVVAATEGTCRSQAYERAIARRRGGCRVTCVPCPLFVSLAEEGLTDGAIVESVARHYLAPLFDRLGGDDCLVLGCTHFPLLAPALARLAGPGVRLVDCAEATSTMLAETLRGLEAPVGGAGGLSLIATDAPERFARIARRLFPSLDEIGTVELADL</sequence>
<dbReference type="Proteomes" id="UP000078428">
    <property type="component" value="Unassembled WGS sequence"/>
</dbReference>
<dbReference type="UniPathway" id="UPA00219"/>
<dbReference type="GO" id="GO:0008360">
    <property type="term" value="P:regulation of cell shape"/>
    <property type="evidence" value="ECO:0007669"/>
    <property type="project" value="UniProtKB-KW"/>
</dbReference>
<proteinExistence type="inferred from homology"/>
<dbReference type="PROSITE" id="PS00924">
    <property type="entry name" value="ASP_GLU_RACEMASE_2"/>
    <property type="match status" value="1"/>
</dbReference>
<organism evidence="8 9">
    <name type="scientific">Paramagnetospirillum marisnigri</name>
    <dbReference type="NCBI Taxonomy" id="1285242"/>
    <lineage>
        <taxon>Bacteria</taxon>
        <taxon>Pseudomonadati</taxon>
        <taxon>Pseudomonadota</taxon>
        <taxon>Alphaproteobacteria</taxon>
        <taxon>Rhodospirillales</taxon>
        <taxon>Magnetospirillaceae</taxon>
        <taxon>Paramagnetospirillum</taxon>
    </lineage>
</organism>
<dbReference type="InterPro" id="IPR001920">
    <property type="entry name" value="Asp/Glu_race"/>
</dbReference>
<name>A0A178M674_9PROT</name>
<accession>A0A178M674</accession>
<dbReference type="Pfam" id="PF01177">
    <property type="entry name" value="Asp_Glu_race"/>
    <property type="match status" value="1"/>
</dbReference>
<dbReference type="GO" id="GO:0008881">
    <property type="term" value="F:glutamate racemase activity"/>
    <property type="evidence" value="ECO:0007669"/>
    <property type="project" value="UniProtKB-UniRule"/>
</dbReference>
<dbReference type="HAMAP" id="MF_00258">
    <property type="entry name" value="Glu_racemase"/>
    <property type="match status" value="1"/>
</dbReference>
<dbReference type="InterPro" id="IPR033134">
    <property type="entry name" value="Asp/Glu_racemase_AS_2"/>
</dbReference>
<gene>
    <name evidence="7" type="primary">murI</name>
    <name evidence="8" type="ORF">A6A04_10110</name>
</gene>
<feature type="binding site" evidence="7">
    <location>
        <begin position="75"/>
        <end position="76"/>
    </location>
    <ligand>
        <name>substrate</name>
    </ligand>
</feature>
<dbReference type="GO" id="GO:0071555">
    <property type="term" value="P:cell wall organization"/>
    <property type="evidence" value="ECO:0007669"/>
    <property type="project" value="UniProtKB-KW"/>
</dbReference>
<dbReference type="PROSITE" id="PS00923">
    <property type="entry name" value="ASP_GLU_RACEMASE_1"/>
    <property type="match status" value="1"/>
</dbReference>
<comment type="catalytic activity">
    <reaction evidence="1 7">
        <text>L-glutamate = D-glutamate</text>
        <dbReference type="Rhea" id="RHEA:12813"/>
        <dbReference type="ChEBI" id="CHEBI:29985"/>
        <dbReference type="ChEBI" id="CHEBI:29986"/>
        <dbReference type="EC" id="5.1.1.3"/>
    </reaction>
</comment>
<reference evidence="8 9" key="1">
    <citation type="submission" date="2016-04" db="EMBL/GenBank/DDBJ databases">
        <title>Draft genome sequence of freshwater magnetotactic bacteria Magnetospirillum marisnigri SP-1 and Magnetospirillum moscoviense BB-1.</title>
        <authorList>
            <person name="Koziaeva V."/>
            <person name="Dziuba M.V."/>
            <person name="Ivanov T.M."/>
            <person name="Kuznetsov B."/>
            <person name="Grouzdev D.S."/>
        </authorList>
    </citation>
    <scope>NUCLEOTIDE SEQUENCE [LARGE SCALE GENOMIC DNA]</scope>
    <source>
        <strain evidence="8 9">SP-1</strain>
    </source>
</reference>
<dbReference type="RefSeq" id="WP_068496060.1">
    <property type="nucleotide sequence ID" value="NZ_LWQT01000131.1"/>
</dbReference>
<feature type="active site" description="Proton donor/acceptor" evidence="7">
    <location>
        <position position="188"/>
    </location>
</feature>
<dbReference type="AlphaFoldDB" id="A0A178M674"/>
<comment type="pathway">
    <text evidence="7">Cell wall biogenesis; peptidoglycan biosynthesis.</text>
</comment>
<dbReference type="EMBL" id="LWQT01000131">
    <property type="protein sequence ID" value="OAN43068.1"/>
    <property type="molecule type" value="Genomic_DNA"/>
</dbReference>
<evidence type="ECO:0000256" key="3">
    <source>
        <dbReference type="ARBA" id="ARBA00022960"/>
    </source>
</evidence>
<dbReference type="STRING" id="1285242.A6A04_10110"/>
<dbReference type="EC" id="5.1.1.3" evidence="2 7"/>
<evidence type="ECO:0000256" key="1">
    <source>
        <dbReference type="ARBA" id="ARBA00001602"/>
    </source>
</evidence>
<dbReference type="Gene3D" id="3.40.50.1860">
    <property type="match status" value="2"/>
</dbReference>
<evidence type="ECO:0000256" key="6">
    <source>
        <dbReference type="ARBA" id="ARBA00023316"/>
    </source>
</evidence>
<dbReference type="PANTHER" id="PTHR21198">
    <property type="entry name" value="GLUTAMATE RACEMASE"/>
    <property type="match status" value="1"/>
</dbReference>
<feature type="binding site" evidence="7">
    <location>
        <begin position="43"/>
        <end position="44"/>
    </location>
    <ligand>
        <name>substrate</name>
    </ligand>
</feature>
<dbReference type="InterPro" id="IPR015942">
    <property type="entry name" value="Asp/Glu/hydantoin_racemase"/>
</dbReference>
<dbReference type="GO" id="GO:0009252">
    <property type="term" value="P:peptidoglycan biosynthetic process"/>
    <property type="evidence" value="ECO:0007669"/>
    <property type="project" value="UniProtKB-UniRule"/>
</dbReference>
<dbReference type="SUPFAM" id="SSF53681">
    <property type="entry name" value="Aspartate/glutamate racemase"/>
    <property type="match status" value="2"/>
</dbReference>
<keyword evidence="6 7" id="KW-0961">Cell wall biogenesis/degradation</keyword>
<evidence type="ECO:0000313" key="9">
    <source>
        <dbReference type="Proteomes" id="UP000078428"/>
    </source>
</evidence>
<keyword evidence="5 7" id="KW-0413">Isomerase</keyword>
<evidence type="ECO:0000256" key="5">
    <source>
        <dbReference type="ARBA" id="ARBA00023235"/>
    </source>
</evidence>
<feature type="binding site" evidence="7">
    <location>
        <begin position="189"/>
        <end position="190"/>
    </location>
    <ligand>
        <name>substrate</name>
    </ligand>
</feature>
<dbReference type="NCBIfam" id="TIGR00067">
    <property type="entry name" value="glut_race"/>
    <property type="match status" value="1"/>
</dbReference>
<dbReference type="PANTHER" id="PTHR21198:SF2">
    <property type="entry name" value="GLUTAMATE RACEMASE"/>
    <property type="match status" value="1"/>
</dbReference>
<dbReference type="InterPro" id="IPR018187">
    <property type="entry name" value="Asp/Glu_racemase_AS_1"/>
</dbReference>
<dbReference type="FunFam" id="3.40.50.1860:FF:000001">
    <property type="entry name" value="Glutamate racemase"/>
    <property type="match status" value="1"/>
</dbReference>